<dbReference type="AlphaFoldDB" id="L7JT06"/>
<accession>L7JT06</accession>
<dbReference type="HOGENOM" id="CLU_2723995_0_0_1"/>
<proteinExistence type="predicted"/>
<gene>
    <name evidence="2" type="ORF">THOM_2477</name>
</gene>
<dbReference type="EMBL" id="JH994035">
    <property type="protein sequence ID" value="ELQ74564.1"/>
    <property type="molecule type" value="Genomic_DNA"/>
</dbReference>
<keyword evidence="3" id="KW-1185">Reference proteome</keyword>
<reference evidence="2 3" key="1">
    <citation type="journal article" date="2012" name="PLoS Pathog.">
        <title>The genome of the obligate intracellular parasite Trachipleistophora hominis: new insights into microsporidian genome dynamics and reductive evolution.</title>
        <authorList>
            <person name="Heinz E."/>
            <person name="Williams T.A."/>
            <person name="Nakjang S."/>
            <person name="Noel C.J."/>
            <person name="Swan D.C."/>
            <person name="Goldberg A.V."/>
            <person name="Harris S.R."/>
            <person name="Weinmaier T."/>
            <person name="Markert S."/>
            <person name="Becher D."/>
            <person name="Bernhardt J."/>
            <person name="Dagan T."/>
            <person name="Hacker C."/>
            <person name="Lucocq J.M."/>
            <person name="Schweder T."/>
            <person name="Rattei T."/>
            <person name="Hall N."/>
            <person name="Hirt R.P."/>
            <person name="Embley T.M."/>
        </authorList>
    </citation>
    <scope>NUCLEOTIDE SEQUENCE [LARGE SCALE GENOMIC DNA]</scope>
</reference>
<sequence>MALGTNLTKSFKTYLCVAEVFFDRRNNVGMRGVNFCTDEGRVQLLHDSKRYFAALFGVMVCVSLLINRVVEC</sequence>
<evidence type="ECO:0000256" key="1">
    <source>
        <dbReference type="SAM" id="Phobius"/>
    </source>
</evidence>
<dbReference type="InParanoid" id="L7JT06"/>
<keyword evidence="1" id="KW-1133">Transmembrane helix</keyword>
<dbReference type="VEuPathDB" id="MicrosporidiaDB:THOM_2477"/>
<protein>
    <submittedName>
        <fullName evidence="2">Uncharacterized protein</fullName>
    </submittedName>
</protein>
<evidence type="ECO:0000313" key="3">
    <source>
        <dbReference type="Proteomes" id="UP000011185"/>
    </source>
</evidence>
<organism evidence="2 3">
    <name type="scientific">Trachipleistophora hominis</name>
    <name type="common">Microsporidian parasite</name>
    <dbReference type="NCBI Taxonomy" id="72359"/>
    <lineage>
        <taxon>Eukaryota</taxon>
        <taxon>Fungi</taxon>
        <taxon>Fungi incertae sedis</taxon>
        <taxon>Microsporidia</taxon>
        <taxon>Pleistophoridae</taxon>
        <taxon>Trachipleistophora</taxon>
    </lineage>
</organism>
<keyword evidence="1" id="KW-0472">Membrane</keyword>
<feature type="transmembrane region" description="Helical" evidence="1">
    <location>
        <begin position="51"/>
        <end position="70"/>
    </location>
</feature>
<dbReference type="Proteomes" id="UP000011185">
    <property type="component" value="Unassembled WGS sequence"/>
</dbReference>
<evidence type="ECO:0000313" key="2">
    <source>
        <dbReference type="EMBL" id="ELQ74564.1"/>
    </source>
</evidence>
<name>L7JT06_TRAHO</name>
<keyword evidence="1" id="KW-0812">Transmembrane</keyword>